<dbReference type="AlphaFoldDB" id="A0A372LG26"/>
<gene>
    <name evidence="2" type="ORF">D0466_04945</name>
</gene>
<keyword evidence="1" id="KW-0812">Transmembrane</keyword>
<evidence type="ECO:0000313" key="3">
    <source>
        <dbReference type="Proteomes" id="UP000262939"/>
    </source>
</evidence>
<organism evidence="2 3">
    <name type="scientific">Peribacillus glennii</name>
    <dbReference type="NCBI Taxonomy" id="2303991"/>
    <lineage>
        <taxon>Bacteria</taxon>
        <taxon>Bacillati</taxon>
        <taxon>Bacillota</taxon>
        <taxon>Bacilli</taxon>
        <taxon>Bacillales</taxon>
        <taxon>Bacillaceae</taxon>
        <taxon>Peribacillus</taxon>
    </lineage>
</organism>
<feature type="transmembrane region" description="Helical" evidence="1">
    <location>
        <begin position="46"/>
        <end position="64"/>
    </location>
</feature>
<keyword evidence="3" id="KW-1185">Reference proteome</keyword>
<sequence>MTAKVSLSLELRPIKPMEIFHVMTTLFQDVPDATPLYGRKLIKFQLFHTTIVFILECFIPDFFLQFYKVYKSSMATFNKSQTCPPFFQSGKFSKGLALHFSLPYFKCLFRKGFFIIDLPPLSSQNLLM</sequence>
<name>A0A372LG26_9BACI</name>
<protein>
    <submittedName>
        <fullName evidence="2">Uncharacterized protein</fullName>
    </submittedName>
</protein>
<reference evidence="2 3" key="1">
    <citation type="submission" date="2018-08" db="EMBL/GenBank/DDBJ databases">
        <title>Bacillus chawlae sp. nov., Bacillus glennii sp. nov., and Bacillus saganii sp. nov. Isolated from the Vehicle Assembly Building at Kennedy Space Center where the Viking Spacecraft were Assembled.</title>
        <authorList>
            <person name="Seuylemezian A."/>
            <person name="Vaishampayan P."/>
        </authorList>
    </citation>
    <scope>NUCLEOTIDE SEQUENCE [LARGE SCALE GENOMIC DNA]</scope>
    <source>
        <strain evidence="2 3">V44-8</strain>
    </source>
</reference>
<keyword evidence="1" id="KW-1133">Transmembrane helix</keyword>
<keyword evidence="1" id="KW-0472">Membrane</keyword>
<evidence type="ECO:0000313" key="2">
    <source>
        <dbReference type="EMBL" id="RFU65251.1"/>
    </source>
</evidence>
<dbReference type="EMBL" id="QVTD01000003">
    <property type="protein sequence ID" value="RFU65251.1"/>
    <property type="molecule type" value="Genomic_DNA"/>
</dbReference>
<dbReference type="Proteomes" id="UP000262939">
    <property type="component" value="Unassembled WGS sequence"/>
</dbReference>
<comment type="caution">
    <text evidence="2">The sequence shown here is derived from an EMBL/GenBank/DDBJ whole genome shotgun (WGS) entry which is preliminary data.</text>
</comment>
<accession>A0A372LG26</accession>
<proteinExistence type="predicted"/>
<evidence type="ECO:0000256" key="1">
    <source>
        <dbReference type="SAM" id="Phobius"/>
    </source>
</evidence>